<organism evidence="1 2">
    <name type="scientific">Naganishia adeliensis</name>
    <dbReference type="NCBI Taxonomy" id="92952"/>
    <lineage>
        <taxon>Eukaryota</taxon>
        <taxon>Fungi</taxon>
        <taxon>Dikarya</taxon>
        <taxon>Basidiomycota</taxon>
        <taxon>Agaricomycotina</taxon>
        <taxon>Tremellomycetes</taxon>
        <taxon>Filobasidiales</taxon>
        <taxon>Filobasidiaceae</taxon>
        <taxon>Naganishia</taxon>
    </lineage>
</organism>
<dbReference type="EMBL" id="JASBWS010000001">
    <property type="protein sequence ID" value="KAJ9117889.1"/>
    <property type="molecule type" value="Genomic_DNA"/>
</dbReference>
<evidence type="ECO:0000313" key="2">
    <source>
        <dbReference type="Proteomes" id="UP001230649"/>
    </source>
</evidence>
<proteinExistence type="predicted"/>
<accession>A0ACC2X393</accession>
<reference evidence="1" key="1">
    <citation type="submission" date="2023-04" db="EMBL/GenBank/DDBJ databases">
        <title>Draft Genome sequencing of Naganishia species isolated from polar environments using Oxford Nanopore Technology.</title>
        <authorList>
            <person name="Leo P."/>
            <person name="Venkateswaran K."/>
        </authorList>
    </citation>
    <scope>NUCLEOTIDE SEQUENCE</scope>
    <source>
        <strain evidence="1">MNA-CCFEE 5262</strain>
    </source>
</reference>
<comment type="caution">
    <text evidence="1">The sequence shown here is derived from an EMBL/GenBank/DDBJ whole genome shotgun (WGS) entry which is preliminary data.</text>
</comment>
<gene>
    <name evidence="1" type="ORF">QFC20_000170</name>
</gene>
<sequence>MTTFSEAFASDKRTIAVDCDDVLCQTNATVAEMHNEIWGTDMTLEDFQHYLYWQNRGWGTPEETLRKVRHLYASGLLMRSQLIEGAAQGLSALKELGYRSDNQREETEAWLAKHLPDSMSKPHYLQTNLMPWARAVFEGVYYTGAFAAMHQTEQSGQTVASMAPAKKKASKADIGHQIGAFMLIDDSIENALDCATHHPNPLPVLLFGPYPWNRHVTKQDSPYDKAAHDERIARGIDTDEGEALAGKLMWSGEDVGQALPACVHRVRDWTEVVSFVKARGKV</sequence>
<dbReference type="Proteomes" id="UP001230649">
    <property type="component" value="Unassembled WGS sequence"/>
</dbReference>
<protein>
    <submittedName>
        <fullName evidence="1">Uncharacterized protein</fullName>
    </submittedName>
</protein>
<name>A0ACC2X393_9TREE</name>
<keyword evidence="2" id="KW-1185">Reference proteome</keyword>
<evidence type="ECO:0000313" key="1">
    <source>
        <dbReference type="EMBL" id="KAJ9117889.1"/>
    </source>
</evidence>